<evidence type="ECO:0000313" key="5">
    <source>
        <dbReference type="EMBL" id="CDG34342.1"/>
    </source>
</evidence>
<dbReference type="AlphaFoldDB" id="A0A7U7J215"/>
<dbReference type="EMBL" id="CBLY010000006">
    <property type="protein sequence ID" value="CDG34342.1"/>
    <property type="molecule type" value="Genomic_DNA"/>
</dbReference>
<comment type="similarity">
    <text evidence="4">Belongs to the L/F-transferase family.</text>
</comment>
<evidence type="ECO:0000256" key="3">
    <source>
        <dbReference type="ARBA" id="ARBA00023315"/>
    </source>
</evidence>
<dbReference type="EC" id="2.3.2.6" evidence="4"/>
<dbReference type="Gene3D" id="3.40.630.70">
    <property type="entry name" value="Leucyl/phenylalanyl-tRNA-protein transferase, C-terminal domain"/>
    <property type="match status" value="1"/>
</dbReference>
<dbReference type="NCBIfam" id="TIGR00667">
    <property type="entry name" value="aat"/>
    <property type="match status" value="1"/>
</dbReference>
<dbReference type="GO" id="GO:0030163">
    <property type="term" value="P:protein catabolic process"/>
    <property type="evidence" value="ECO:0007669"/>
    <property type="project" value="UniProtKB-UniRule"/>
</dbReference>
<protein>
    <recommendedName>
        <fullName evidence="4">Leucyl/phenylalanyl-tRNA--protein transferase</fullName>
        <ecNumber evidence="4">2.3.2.6</ecNumber>
    </recommendedName>
    <alternativeName>
        <fullName evidence="4">L/F-transferase</fullName>
    </alternativeName>
    <alternativeName>
        <fullName evidence="4">Leucyltransferase</fullName>
    </alternativeName>
    <alternativeName>
        <fullName evidence="4">Phenyalanyltransferase</fullName>
    </alternativeName>
</protein>
<gene>
    <name evidence="4" type="primary">aat</name>
    <name evidence="5" type="ORF">SACS_1604</name>
</gene>
<evidence type="ECO:0000313" key="6">
    <source>
        <dbReference type="Proteomes" id="UP000027590"/>
    </source>
</evidence>
<name>A0A7U7J215_9PROT</name>
<reference evidence="5 6" key="1">
    <citation type="journal article" date="2014" name="Genome Biol. Evol.">
        <title>Acetic acid bacteria genomes reveal functional traits for adaptation to life in insect guts.</title>
        <authorList>
            <person name="Chouaia B."/>
            <person name="Gaiarsa S."/>
            <person name="Crotti E."/>
            <person name="Comandatore F."/>
            <person name="Degli Esposti M."/>
            <person name="Ricci I."/>
            <person name="Alma A."/>
            <person name="Favia G."/>
            <person name="Bandi C."/>
            <person name="Daffonchio D."/>
        </authorList>
    </citation>
    <scope>NUCLEOTIDE SEQUENCE [LARGE SCALE GENOMIC DNA]</scope>
    <source>
        <strain evidence="6">AM169</strain>
    </source>
</reference>
<evidence type="ECO:0000256" key="2">
    <source>
        <dbReference type="ARBA" id="ARBA00022679"/>
    </source>
</evidence>
<evidence type="ECO:0000256" key="1">
    <source>
        <dbReference type="ARBA" id="ARBA00022490"/>
    </source>
</evidence>
<dbReference type="PANTHER" id="PTHR30098">
    <property type="entry name" value="LEUCYL/PHENYLALANYL-TRNA--PROTEIN TRANSFERASE"/>
    <property type="match status" value="1"/>
</dbReference>
<dbReference type="Proteomes" id="UP000027590">
    <property type="component" value="Unassembled WGS sequence"/>
</dbReference>
<comment type="catalytic activity">
    <reaction evidence="4">
        <text>L-phenylalanyl-tRNA(Phe) + an N-terminal L-alpha-aminoacyl-[protein] = an N-terminal L-phenylalanyl-L-alpha-aminoacyl-[protein] + tRNA(Phe)</text>
        <dbReference type="Rhea" id="RHEA:43632"/>
        <dbReference type="Rhea" id="RHEA-COMP:9668"/>
        <dbReference type="Rhea" id="RHEA-COMP:9699"/>
        <dbReference type="Rhea" id="RHEA-COMP:10636"/>
        <dbReference type="Rhea" id="RHEA-COMP:10637"/>
        <dbReference type="ChEBI" id="CHEBI:78442"/>
        <dbReference type="ChEBI" id="CHEBI:78531"/>
        <dbReference type="ChEBI" id="CHEBI:78597"/>
        <dbReference type="ChEBI" id="CHEBI:83561"/>
        <dbReference type="EC" id="2.3.2.6"/>
    </reaction>
</comment>
<accession>A0A7U7J215</accession>
<reference evidence="5 6" key="2">
    <citation type="journal article" date="2014" name="PLoS ONE">
        <title>Evolution of mitochondria reconstructed from the energy metabolism of living bacteria.</title>
        <authorList>
            <person name="Degli Esposti M."/>
            <person name="Chouaia B."/>
            <person name="Comandatore F."/>
            <person name="Crotti E."/>
            <person name="Sassera D."/>
            <person name="Lievens P.M."/>
            <person name="Daffonchio D."/>
            <person name="Bandi C."/>
        </authorList>
    </citation>
    <scope>NUCLEOTIDE SEQUENCE [LARGE SCALE GENOMIC DNA]</scope>
    <source>
        <strain evidence="6">AM169</strain>
    </source>
</reference>
<comment type="catalytic activity">
    <reaction evidence="4">
        <text>N-terminal L-lysyl-[protein] + L-leucyl-tRNA(Leu) = N-terminal L-leucyl-L-lysyl-[protein] + tRNA(Leu) + H(+)</text>
        <dbReference type="Rhea" id="RHEA:12340"/>
        <dbReference type="Rhea" id="RHEA-COMP:9613"/>
        <dbReference type="Rhea" id="RHEA-COMP:9622"/>
        <dbReference type="Rhea" id="RHEA-COMP:12670"/>
        <dbReference type="Rhea" id="RHEA-COMP:12671"/>
        <dbReference type="ChEBI" id="CHEBI:15378"/>
        <dbReference type="ChEBI" id="CHEBI:65249"/>
        <dbReference type="ChEBI" id="CHEBI:78442"/>
        <dbReference type="ChEBI" id="CHEBI:78494"/>
        <dbReference type="ChEBI" id="CHEBI:133043"/>
        <dbReference type="EC" id="2.3.2.6"/>
    </reaction>
</comment>
<comment type="caution">
    <text evidence="5">The sequence shown here is derived from an EMBL/GenBank/DDBJ whole genome shotgun (WGS) entry which is preliminary data.</text>
</comment>
<organism evidence="5 6">
    <name type="scientific">Parasaccharibacter apium</name>
    <dbReference type="NCBI Taxonomy" id="1510841"/>
    <lineage>
        <taxon>Bacteria</taxon>
        <taxon>Pseudomonadati</taxon>
        <taxon>Pseudomonadota</taxon>
        <taxon>Alphaproteobacteria</taxon>
        <taxon>Acetobacterales</taxon>
        <taxon>Acetobacteraceae</taxon>
        <taxon>Parasaccharibacter</taxon>
    </lineage>
</organism>
<dbReference type="InterPro" id="IPR004616">
    <property type="entry name" value="Leu/Phe-tRNA_Trfase"/>
</dbReference>
<dbReference type="Pfam" id="PF03588">
    <property type="entry name" value="Leu_Phe_trans"/>
    <property type="match status" value="1"/>
</dbReference>
<dbReference type="PANTHER" id="PTHR30098:SF2">
    <property type="entry name" value="LEUCYL_PHENYLALANYL-TRNA--PROTEIN TRANSFERASE"/>
    <property type="match status" value="1"/>
</dbReference>
<dbReference type="HAMAP" id="MF_00688">
    <property type="entry name" value="Leu_Phe_trans"/>
    <property type="match status" value="1"/>
</dbReference>
<dbReference type="InterPro" id="IPR042203">
    <property type="entry name" value="Leu/Phe-tRNA_Trfase_C"/>
</dbReference>
<comment type="function">
    <text evidence="4">Functions in the N-end rule pathway of protein degradation where it conjugates Leu, Phe and, less efficiently, Met from aminoacyl-tRNAs to the N-termini of proteins containing an N-terminal arginine or lysine.</text>
</comment>
<keyword evidence="2 4" id="KW-0808">Transferase</keyword>
<dbReference type="GO" id="GO:0008914">
    <property type="term" value="F:leucyl-tRNA--protein transferase activity"/>
    <property type="evidence" value="ECO:0007669"/>
    <property type="project" value="UniProtKB-UniRule"/>
</dbReference>
<evidence type="ECO:0000256" key="4">
    <source>
        <dbReference type="HAMAP-Rule" id="MF_00688"/>
    </source>
</evidence>
<dbReference type="SUPFAM" id="SSF55729">
    <property type="entry name" value="Acyl-CoA N-acyltransferases (Nat)"/>
    <property type="match status" value="1"/>
</dbReference>
<comment type="catalytic activity">
    <reaction evidence="4">
        <text>N-terminal L-arginyl-[protein] + L-leucyl-tRNA(Leu) = N-terminal L-leucyl-L-arginyl-[protein] + tRNA(Leu) + H(+)</text>
        <dbReference type="Rhea" id="RHEA:50416"/>
        <dbReference type="Rhea" id="RHEA-COMP:9613"/>
        <dbReference type="Rhea" id="RHEA-COMP:9622"/>
        <dbReference type="Rhea" id="RHEA-COMP:12672"/>
        <dbReference type="Rhea" id="RHEA-COMP:12673"/>
        <dbReference type="ChEBI" id="CHEBI:15378"/>
        <dbReference type="ChEBI" id="CHEBI:64719"/>
        <dbReference type="ChEBI" id="CHEBI:78442"/>
        <dbReference type="ChEBI" id="CHEBI:78494"/>
        <dbReference type="ChEBI" id="CHEBI:133044"/>
        <dbReference type="EC" id="2.3.2.6"/>
    </reaction>
</comment>
<dbReference type="RefSeq" id="WP_043560902.1">
    <property type="nucleotide sequence ID" value="NZ_CBLY010000006.1"/>
</dbReference>
<keyword evidence="3 4" id="KW-0012">Acyltransferase</keyword>
<sequence length="224" mass="24563">MEPITSDLLLRAYGEGLFPMAPDEQSDELEWFCPQERGIIPLEVPALPRRLMRTVMAGQYRLCSDEDFDGMMQACARLTPSRPETWISGRIRQLYGELHRLGHAHSVEVRDRESGALLGGLYGVSLHGAFFGESMVSHVRDASKIALVHLMAALRQGGYGLLDTQYVTPHLASLGCVGVPFAAYRQQLAAAMQQPARWPGDVSLAALGLELEAMVQGSAGRAER</sequence>
<dbReference type="GO" id="GO:0005737">
    <property type="term" value="C:cytoplasm"/>
    <property type="evidence" value="ECO:0007669"/>
    <property type="project" value="UniProtKB-SubCell"/>
</dbReference>
<dbReference type="InterPro" id="IPR016181">
    <property type="entry name" value="Acyl_CoA_acyltransferase"/>
</dbReference>
<proteinExistence type="inferred from homology"/>
<keyword evidence="1 4" id="KW-0963">Cytoplasm</keyword>
<comment type="subcellular location">
    <subcellularLocation>
        <location evidence="4">Cytoplasm</location>
    </subcellularLocation>
</comment>